<dbReference type="SMART" id="SM00065">
    <property type="entry name" value="GAF"/>
    <property type="match status" value="2"/>
</dbReference>
<dbReference type="InterPro" id="IPR003607">
    <property type="entry name" value="HD/PDEase_dom"/>
</dbReference>
<dbReference type="SMART" id="SM00471">
    <property type="entry name" value="HDc"/>
    <property type="match status" value="1"/>
</dbReference>
<dbReference type="CDD" id="cd00077">
    <property type="entry name" value="HDc"/>
    <property type="match status" value="1"/>
</dbReference>
<comment type="caution">
    <text evidence="2">The sequence shown here is derived from an EMBL/GenBank/DDBJ whole genome shotgun (WGS) entry which is preliminary data.</text>
</comment>
<dbReference type="SUPFAM" id="SSF109604">
    <property type="entry name" value="HD-domain/PDEase-like"/>
    <property type="match status" value="1"/>
</dbReference>
<organism evidence="2 3">
    <name type="scientific">Meiothermus hypogaeus NBRC 106114</name>
    <dbReference type="NCBI Taxonomy" id="1227553"/>
    <lineage>
        <taxon>Bacteria</taxon>
        <taxon>Thermotogati</taxon>
        <taxon>Deinococcota</taxon>
        <taxon>Deinococci</taxon>
        <taxon>Thermales</taxon>
        <taxon>Thermaceae</taxon>
        <taxon>Meiothermus</taxon>
    </lineage>
</organism>
<dbReference type="Gene3D" id="1.10.3210.10">
    <property type="entry name" value="Hypothetical protein af1432"/>
    <property type="match status" value="1"/>
</dbReference>
<dbReference type="Pfam" id="PF13185">
    <property type="entry name" value="GAF_2"/>
    <property type="match status" value="2"/>
</dbReference>
<dbReference type="PANTHER" id="PTHR43155:SF2">
    <property type="entry name" value="CYCLIC DI-GMP PHOSPHODIESTERASE PA4108"/>
    <property type="match status" value="1"/>
</dbReference>
<dbReference type="Proteomes" id="UP000321197">
    <property type="component" value="Unassembled WGS sequence"/>
</dbReference>
<protein>
    <recommendedName>
        <fullName evidence="1">HD-GYP domain-containing protein</fullName>
    </recommendedName>
</protein>
<name>A0A511QZS2_9DEIN</name>
<dbReference type="InterPro" id="IPR003018">
    <property type="entry name" value="GAF"/>
</dbReference>
<evidence type="ECO:0000313" key="3">
    <source>
        <dbReference type="Proteomes" id="UP000321197"/>
    </source>
</evidence>
<dbReference type="Gene3D" id="3.30.450.40">
    <property type="match status" value="4"/>
</dbReference>
<evidence type="ECO:0000259" key="1">
    <source>
        <dbReference type="PROSITE" id="PS51832"/>
    </source>
</evidence>
<dbReference type="Pfam" id="PF13487">
    <property type="entry name" value="HD_5"/>
    <property type="match status" value="1"/>
</dbReference>
<sequence length="877" mass="97231">MNLRYGYVVLGYVDMSVPYQGTLALLRELVSSPDLESLVTAALEGALRLIPGAQAGSVLLRQGNFYRFVAMRGHNIPLPRYSLSLEDELRWYGASLEDALLARPNIVQVRPELSGLVAQDRQTLHQIYWSLNVPIPLNGKVEAWLCLDRLEAAPFSSEALPLAQELGSSLGVVLQTLKERQNTQARLEREERLARVLGILSTFRETELLWQSLPHLILEILGEERAVTLRRVGDELRVFAAVNWDEALGLTVPRGKGVSWLALEERTVQMVRMDDPRLHLNVVTDHVDFAAFVPVQDAHGEGFGVVVAYSKYPFEPEDAAVLESFGRGVGQVLARLEAQAAQERELARLQTLTHISQRLTAAQTTEELLQWIVQEALEQTKASTSLVTLYRPKDDVLEVVAAAGHAAEQAAGTRHPRGKGLAWRVLEQRDTLYLSDASIESSAVFTSGSRVKAAYLGVPLGDPEGRTVGVLSVDTAGTGGTIQLQDRYALEALAKVAGVMLSRLQALEQAYQQTDNYRALVQMSNDLEMLDDPQAMAQRAIETLLSLTGLHAGGVFRFVAGSEDPQSGHLELQVRHGRYGLGELLSHLDTLPVRIGEGFMGKALATGQTQLLDDYQTWEGAWPRFKNLALRTAVTTPLQVRGQPHGALTLASFHHKVAISDENISLLEAVARRLERAWERVRHLEEITRTREDALRALGLGLELRDLETKGHTDRVVALSEALGRRLGFDDLEGLRMGAYLHDLGKLAIPDSILLKPGTLTDAEWRIMQSHCDIGFGMLENLGFLSQTARNIVRYHHERIDGSGYPFGLTRDEIPLEARLFAVVDVYDALLQSRPYKAAWSQQDALRELRKQAGDTLDARIVQEFIALIGEQVRNRA</sequence>
<evidence type="ECO:0000313" key="2">
    <source>
        <dbReference type="EMBL" id="GEM82870.1"/>
    </source>
</evidence>
<dbReference type="AlphaFoldDB" id="A0A511QZS2"/>
<dbReference type="InterPro" id="IPR029016">
    <property type="entry name" value="GAF-like_dom_sf"/>
</dbReference>
<dbReference type="SUPFAM" id="SSF55781">
    <property type="entry name" value="GAF domain-like"/>
    <property type="match status" value="4"/>
</dbReference>
<feature type="domain" description="HD-GYP" evidence="1">
    <location>
        <begin position="687"/>
        <end position="877"/>
    </location>
</feature>
<dbReference type="Pfam" id="PF01590">
    <property type="entry name" value="GAF"/>
    <property type="match status" value="1"/>
</dbReference>
<proteinExistence type="predicted"/>
<reference evidence="2 3" key="1">
    <citation type="submission" date="2019-07" db="EMBL/GenBank/DDBJ databases">
        <title>Whole genome shotgun sequence of Meiothermus hypogaeus NBRC 106114.</title>
        <authorList>
            <person name="Hosoyama A."/>
            <person name="Uohara A."/>
            <person name="Ohji S."/>
            <person name="Ichikawa N."/>
        </authorList>
    </citation>
    <scope>NUCLEOTIDE SEQUENCE [LARGE SCALE GENOMIC DNA]</scope>
    <source>
        <strain evidence="2 3">NBRC 106114</strain>
    </source>
</reference>
<dbReference type="InterPro" id="IPR037522">
    <property type="entry name" value="HD_GYP_dom"/>
</dbReference>
<dbReference type="PANTHER" id="PTHR43155">
    <property type="entry name" value="CYCLIC DI-GMP PHOSPHODIESTERASE PA4108-RELATED"/>
    <property type="match status" value="1"/>
</dbReference>
<dbReference type="PROSITE" id="PS51832">
    <property type="entry name" value="HD_GYP"/>
    <property type="match status" value="1"/>
</dbReference>
<dbReference type="EMBL" id="BJXL01000023">
    <property type="protein sequence ID" value="GEM82870.1"/>
    <property type="molecule type" value="Genomic_DNA"/>
</dbReference>
<accession>A0A511QZS2</accession>
<gene>
    <name evidence="2" type="ORF">MHY01S_10360</name>
</gene>